<evidence type="ECO:0000313" key="5">
    <source>
        <dbReference type="Proteomes" id="UP001343257"/>
    </source>
</evidence>
<sequence length="207" mass="24192">MHTDYDVRWEGKIIGTVDRKKQVLEAASRSFALFGYKATTMEQVAKIANVGKGTIYTFFDTKEQLFDEILHEVISEMKTIIQREVDHYKPFFDNLFRVLDSLLEFRSEHELLMKLSQEVRDVGTPQSQEAMNQVESVILAYIEKEIRHAMMQKELRDCDPGIVSFLMFKMYVALTSEWNKNHEPLTKEQIKEHIRLFLEDGLAVHAS</sequence>
<dbReference type="EMBL" id="JARTLD010000077">
    <property type="protein sequence ID" value="MED5020699.1"/>
    <property type="molecule type" value="Genomic_DNA"/>
</dbReference>
<proteinExistence type="predicted"/>
<reference evidence="4 5" key="1">
    <citation type="submission" date="2023-03" db="EMBL/GenBank/DDBJ databases">
        <title>Bacillus Genome Sequencing.</title>
        <authorList>
            <person name="Dunlap C."/>
        </authorList>
    </citation>
    <scope>NUCLEOTIDE SEQUENCE [LARGE SCALE GENOMIC DNA]</scope>
    <source>
        <strain evidence="4 5">NRS-52</strain>
    </source>
</reference>
<comment type="caution">
    <text evidence="4">The sequence shown here is derived from an EMBL/GenBank/DDBJ whole genome shotgun (WGS) entry which is preliminary data.</text>
</comment>
<gene>
    <name evidence="4" type="ORF">P9847_25910</name>
</gene>
<dbReference type="PROSITE" id="PS01081">
    <property type="entry name" value="HTH_TETR_1"/>
    <property type="match status" value="1"/>
</dbReference>
<evidence type="ECO:0000313" key="4">
    <source>
        <dbReference type="EMBL" id="MED5020699.1"/>
    </source>
</evidence>
<evidence type="ECO:0000259" key="3">
    <source>
        <dbReference type="PROSITE" id="PS50977"/>
    </source>
</evidence>
<dbReference type="InterPro" id="IPR050624">
    <property type="entry name" value="HTH-type_Tx_Regulator"/>
</dbReference>
<dbReference type="Proteomes" id="UP001343257">
    <property type="component" value="Unassembled WGS sequence"/>
</dbReference>
<keyword evidence="1 2" id="KW-0238">DNA-binding</keyword>
<name>A0ABU6Q0P2_9BACL</name>
<organism evidence="4 5">
    <name type="scientific">Paenibacillus chibensis</name>
    <dbReference type="NCBI Taxonomy" id="59846"/>
    <lineage>
        <taxon>Bacteria</taxon>
        <taxon>Bacillati</taxon>
        <taxon>Bacillota</taxon>
        <taxon>Bacilli</taxon>
        <taxon>Bacillales</taxon>
        <taxon>Paenibacillaceae</taxon>
        <taxon>Paenibacillus</taxon>
    </lineage>
</organism>
<dbReference type="RefSeq" id="WP_328282131.1">
    <property type="nucleotide sequence ID" value="NZ_JARTLD010000077.1"/>
</dbReference>
<evidence type="ECO:0000256" key="1">
    <source>
        <dbReference type="ARBA" id="ARBA00023125"/>
    </source>
</evidence>
<dbReference type="PANTHER" id="PTHR43479">
    <property type="entry name" value="ACREF/ENVCD OPERON REPRESSOR-RELATED"/>
    <property type="match status" value="1"/>
</dbReference>
<feature type="DNA-binding region" description="H-T-H motif" evidence="2">
    <location>
        <begin position="40"/>
        <end position="59"/>
    </location>
</feature>
<dbReference type="Pfam" id="PF00440">
    <property type="entry name" value="TetR_N"/>
    <property type="match status" value="1"/>
</dbReference>
<accession>A0ABU6Q0P2</accession>
<dbReference type="SUPFAM" id="SSF46689">
    <property type="entry name" value="Homeodomain-like"/>
    <property type="match status" value="1"/>
</dbReference>
<dbReference type="InterPro" id="IPR009057">
    <property type="entry name" value="Homeodomain-like_sf"/>
</dbReference>
<dbReference type="Gene3D" id="1.10.357.10">
    <property type="entry name" value="Tetracycline Repressor, domain 2"/>
    <property type="match status" value="1"/>
</dbReference>
<feature type="domain" description="HTH tetR-type" evidence="3">
    <location>
        <begin position="17"/>
        <end position="77"/>
    </location>
</feature>
<dbReference type="PROSITE" id="PS50977">
    <property type="entry name" value="HTH_TETR_2"/>
    <property type="match status" value="1"/>
</dbReference>
<evidence type="ECO:0000256" key="2">
    <source>
        <dbReference type="PROSITE-ProRule" id="PRU00335"/>
    </source>
</evidence>
<dbReference type="PANTHER" id="PTHR43479:SF11">
    <property type="entry name" value="ACREF_ENVCD OPERON REPRESSOR-RELATED"/>
    <property type="match status" value="1"/>
</dbReference>
<dbReference type="InterPro" id="IPR036271">
    <property type="entry name" value="Tet_transcr_reg_TetR-rel_C_sf"/>
</dbReference>
<dbReference type="InterPro" id="IPR001647">
    <property type="entry name" value="HTH_TetR"/>
</dbReference>
<dbReference type="InterPro" id="IPR023772">
    <property type="entry name" value="DNA-bd_HTH_TetR-type_CS"/>
</dbReference>
<keyword evidence="5" id="KW-1185">Reference proteome</keyword>
<dbReference type="SUPFAM" id="SSF48498">
    <property type="entry name" value="Tetracyclin repressor-like, C-terminal domain"/>
    <property type="match status" value="1"/>
</dbReference>
<dbReference type="PRINTS" id="PR00455">
    <property type="entry name" value="HTHTETR"/>
</dbReference>
<protein>
    <submittedName>
        <fullName evidence="4">TetR/AcrR family transcriptional regulator</fullName>
    </submittedName>
</protein>